<sequence length="100" mass="11126">MIHPPGIRLVLHKKGRNVMRLTAAQAWDEARCFGWIDGQRGARDGEAFKRRYTPRGAKSAWSVRNVEYFARLAESGLMTPAGDSAIAEAQADGRWEAACH</sequence>
<comment type="caution">
    <text evidence="1">The sequence shown here is derived from an EMBL/GenBank/DDBJ whole genome shotgun (WGS) entry which is preliminary data.</text>
</comment>
<dbReference type="EMBL" id="JACHVS010000001">
    <property type="protein sequence ID" value="MBB2995279.1"/>
    <property type="molecule type" value="Genomic_DNA"/>
</dbReference>
<dbReference type="AlphaFoldDB" id="A0A839QGI8"/>
<reference evidence="1 2" key="1">
    <citation type="submission" date="2020-08" db="EMBL/GenBank/DDBJ databases">
        <title>Sequencing the genomes of 1000 actinobacteria strains.</title>
        <authorList>
            <person name="Klenk H.-P."/>
        </authorList>
    </citation>
    <scope>NUCLEOTIDE SEQUENCE [LARGE SCALE GENOMIC DNA]</scope>
    <source>
        <strain evidence="1 2">DSM 22826</strain>
    </source>
</reference>
<evidence type="ECO:0000313" key="1">
    <source>
        <dbReference type="EMBL" id="MBB2995279.1"/>
    </source>
</evidence>
<dbReference type="RefSeq" id="WP_246380402.1">
    <property type="nucleotide sequence ID" value="NZ_BAABGK010000022.1"/>
</dbReference>
<protein>
    <submittedName>
        <fullName evidence="1">Uncharacterized protein YdeI (YjbR/CyaY-like superfamily)</fullName>
    </submittedName>
</protein>
<keyword evidence="2" id="KW-1185">Reference proteome</keyword>
<accession>A0A839QGI8</accession>
<organism evidence="1 2">
    <name type="scientific">Paeniglutamicibacter cryotolerans</name>
    <dbReference type="NCBI Taxonomy" id="670079"/>
    <lineage>
        <taxon>Bacteria</taxon>
        <taxon>Bacillati</taxon>
        <taxon>Actinomycetota</taxon>
        <taxon>Actinomycetes</taxon>
        <taxon>Micrococcales</taxon>
        <taxon>Micrococcaceae</taxon>
        <taxon>Paeniglutamicibacter</taxon>
    </lineage>
</organism>
<evidence type="ECO:0000313" key="2">
    <source>
        <dbReference type="Proteomes" id="UP000523000"/>
    </source>
</evidence>
<gene>
    <name evidence="1" type="ORF">E9229_001470</name>
</gene>
<dbReference type="Proteomes" id="UP000523000">
    <property type="component" value="Unassembled WGS sequence"/>
</dbReference>
<name>A0A839QGI8_9MICC</name>
<proteinExistence type="predicted"/>